<feature type="transmembrane region" description="Helical" evidence="5">
    <location>
        <begin position="291"/>
        <end position="311"/>
    </location>
</feature>
<evidence type="ECO:0000256" key="5">
    <source>
        <dbReference type="SAM" id="Phobius"/>
    </source>
</evidence>
<proteinExistence type="predicted"/>
<keyword evidence="9" id="KW-1185">Reference proteome</keyword>
<feature type="transmembrane region" description="Helical" evidence="5">
    <location>
        <begin position="382"/>
        <end position="399"/>
    </location>
</feature>
<accession>A0A6A6KQF3</accession>
<evidence type="ECO:0000256" key="4">
    <source>
        <dbReference type="ARBA" id="ARBA00023136"/>
    </source>
</evidence>
<feature type="transmembrane region" description="Helical" evidence="5">
    <location>
        <begin position="230"/>
        <end position="250"/>
    </location>
</feature>
<reference evidence="7 9" key="1">
    <citation type="journal article" date="2020" name="Mol. Plant">
        <title>The Chromosome-Based Rubber Tree Genome Provides New Insights into Spurge Genome Evolution and Rubber Biosynthesis.</title>
        <authorList>
            <person name="Liu J."/>
            <person name="Shi C."/>
            <person name="Shi C.C."/>
            <person name="Li W."/>
            <person name="Zhang Q.J."/>
            <person name="Zhang Y."/>
            <person name="Li K."/>
            <person name="Lu H.F."/>
            <person name="Shi C."/>
            <person name="Zhu S.T."/>
            <person name="Xiao Z.Y."/>
            <person name="Nan H."/>
            <person name="Yue Y."/>
            <person name="Zhu X.G."/>
            <person name="Wu Y."/>
            <person name="Hong X.N."/>
            <person name="Fan G.Y."/>
            <person name="Tong Y."/>
            <person name="Zhang D."/>
            <person name="Mao C.L."/>
            <person name="Liu Y.L."/>
            <person name="Hao S.J."/>
            <person name="Liu W.Q."/>
            <person name="Lv M.Q."/>
            <person name="Zhang H.B."/>
            <person name="Liu Y."/>
            <person name="Hu-Tang G.R."/>
            <person name="Wang J.P."/>
            <person name="Wang J.H."/>
            <person name="Sun Y.H."/>
            <person name="Ni S.B."/>
            <person name="Chen W.B."/>
            <person name="Zhang X.C."/>
            <person name="Jiao Y.N."/>
            <person name="Eichler E.E."/>
            <person name="Li G.H."/>
            <person name="Liu X."/>
            <person name="Gao L.Z."/>
        </authorList>
    </citation>
    <scope>NUCLEOTIDE SEQUENCE [LARGE SCALE GENOMIC DNA]</scope>
    <source>
        <strain evidence="9">cv. GT1</strain>
        <tissue evidence="7">Leaf</tissue>
    </source>
</reference>
<dbReference type="PROSITE" id="PS50801">
    <property type="entry name" value="STAS"/>
    <property type="match status" value="1"/>
</dbReference>
<keyword evidence="2 5" id="KW-0812">Transmembrane</keyword>
<dbReference type="PROSITE" id="PS01130">
    <property type="entry name" value="SLC26A"/>
    <property type="match status" value="1"/>
</dbReference>
<name>A0A6A6KQF3_HEVBR</name>
<dbReference type="GO" id="GO:0016020">
    <property type="term" value="C:membrane"/>
    <property type="evidence" value="ECO:0007669"/>
    <property type="project" value="UniProtKB-SubCell"/>
</dbReference>
<feature type="transmembrane region" description="Helical" evidence="5">
    <location>
        <begin position="323"/>
        <end position="345"/>
    </location>
</feature>
<comment type="subcellular location">
    <subcellularLocation>
        <location evidence="1">Membrane</location>
        <topology evidence="1">Multi-pass membrane protein</topology>
    </subcellularLocation>
</comment>
<keyword evidence="4 5" id="KW-0472">Membrane</keyword>
<feature type="transmembrane region" description="Helical" evidence="5">
    <location>
        <begin position="67"/>
        <end position="87"/>
    </location>
</feature>
<evidence type="ECO:0000256" key="3">
    <source>
        <dbReference type="ARBA" id="ARBA00022989"/>
    </source>
</evidence>
<dbReference type="CDD" id="cd07042">
    <property type="entry name" value="STAS_SulP_like_sulfate_transporter"/>
    <property type="match status" value="1"/>
</dbReference>
<feature type="domain" description="STAS" evidence="6">
    <location>
        <begin position="471"/>
        <end position="560"/>
    </location>
</feature>
<dbReference type="Pfam" id="PF00916">
    <property type="entry name" value="Sulfate_transp"/>
    <property type="match status" value="2"/>
</dbReference>
<evidence type="ECO:0000256" key="1">
    <source>
        <dbReference type="ARBA" id="ARBA00004141"/>
    </source>
</evidence>
<keyword evidence="3 5" id="KW-1133">Transmembrane helix</keyword>
<feature type="transmembrane region" description="Helical" evidence="5">
    <location>
        <begin position="124"/>
        <end position="144"/>
    </location>
</feature>
<dbReference type="PANTHER" id="PTHR11814">
    <property type="entry name" value="SULFATE TRANSPORTER"/>
    <property type="match status" value="1"/>
</dbReference>
<evidence type="ECO:0000313" key="9">
    <source>
        <dbReference type="Proteomes" id="UP000467840"/>
    </source>
</evidence>
<dbReference type="NCBIfam" id="TIGR00815">
    <property type="entry name" value="sulP"/>
    <property type="match status" value="1"/>
</dbReference>
<sequence>MGNADFECPHPVAIPPTKPFLKSLTSGLKETLFPDDPFRQFKNQSASRKFILGLQYFVPILEWAPRYTFAFFRADVIAGITIASLAVPQGISYANLANLPPIIGLYSSFVPPLVYAILGSSRDLAVGTVAVASLLISSMLGRRLGFIVDFLSHATIVGFMGGAATVVCLQQLKGILGLIHFTHRTDLVSVMRSIFSQTHQWRWESGALGCCFLFFLILTRHYSKRKPCFFWINAMAPLTSVVLGSVLVYLTHAEKHGVQVIGHLKKGLNPPSISELAFGSPHLMTAIKTGIIIGVIALAEGVAVGRSFAMFKNYHIDGNKEMIAFGMMNIAGSCTSCYLTSGPFSRTAVNFNAGCKTAVSNIVMATAVMITLLFLTPLFHYTPLVVLSSIIIAAMLGLIDYEAAIHLWKVDKFDFVVCISAYIGVVIGSVEIGLVIAVIISLLRMLLFVARPRTFLLGNIPNSMIYRSVDQYPTANNVPRVLILQIDAPIYFANANYLRERISRWIYEEEDRIKSTGEPTLQYVILDMSAIGSIDTSGISMLEEVNKNTDRRAGTGKPTK</sequence>
<dbReference type="InterPro" id="IPR018045">
    <property type="entry name" value="S04_transporter_CS"/>
</dbReference>
<dbReference type="AlphaFoldDB" id="A0A6A6KQF3"/>
<evidence type="ECO:0000256" key="2">
    <source>
        <dbReference type="ARBA" id="ARBA00022692"/>
    </source>
</evidence>
<gene>
    <name evidence="7" type="ORF">GH714_003761</name>
    <name evidence="8" type="ORF">GH714_004086</name>
</gene>
<dbReference type="InterPro" id="IPR011547">
    <property type="entry name" value="SLC26A/SulP_dom"/>
</dbReference>
<dbReference type="SUPFAM" id="SSF52091">
    <property type="entry name" value="SpoIIaa-like"/>
    <property type="match status" value="1"/>
</dbReference>
<dbReference type="Gene3D" id="3.30.750.24">
    <property type="entry name" value="STAS domain"/>
    <property type="match status" value="1"/>
</dbReference>
<organism evidence="7 9">
    <name type="scientific">Hevea brasiliensis</name>
    <name type="common">Para rubber tree</name>
    <name type="synonym">Siphonia brasiliensis</name>
    <dbReference type="NCBI Taxonomy" id="3981"/>
    <lineage>
        <taxon>Eukaryota</taxon>
        <taxon>Viridiplantae</taxon>
        <taxon>Streptophyta</taxon>
        <taxon>Embryophyta</taxon>
        <taxon>Tracheophyta</taxon>
        <taxon>Spermatophyta</taxon>
        <taxon>Magnoliopsida</taxon>
        <taxon>eudicotyledons</taxon>
        <taxon>Gunneridae</taxon>
        <taxon>Pentapetalae</taxon>
        <taxon>rosids</taxon>
        <taxon>fabids</taxon>
        <taxon>Malpighiales</taxon>
        <taxon>Euphorbiaceae</taxon>
        <taxon>Crotonoideae</taxon>
        <taxon>Micrandreae</taxon>
        <taxon>Hevea</taxon>
    </lineage>
</organism>
<dbReference type="InterPro" id="IPR036513">
    <property type="entry name" value="STAS_dom_sf"/>
</dbReference>
<feature type="transmembrane region" description="Helical" evidence="5">
    <location>
        <begin position="419"/>
        <end position="443"/>
    </location>
</feature>
<evidence type="ECO:0000313" key="8">
    <source>
        <dbReference type="EMBL" id="KAF2290212.1"/>
    </source>
</evidence>
<dbReference type="EMBL" id="JAAGAX010000015">
    <property type="protein sequence ID" value="KAF2290212.1"/>
    <property type="molecule type" value="Genomic_DNA"/>
</dbReference>
<dbReference type="Proteomes" id="UP000467840">
    <property type="component" value="Chromosome 2"/>
</dbReference>
<feature type="transmembrane region" description="Helical" evidence="5">
    <location>
        <begin position="99"/>
        <end position="118"/>
    </location>
</feature>
<comment type="caution">
    <text evidence="7">The sequence shown here is derived from an EMBL/GenBank/DDBJ whole genome shotgun (WGS) entry which is preliminary data.</text>
</comment>
<evidence type="ECO:0000259" key="6">
    <source>
        <dbReference type="PROSITE" id="PS50801"/>
    </source>
</evidence>
<dbReference type="GO" id="GO:0008271">
    <property type="term" value="F:secondary active sulfate transmembrane transporter activity"/>
    <property type="evidence" value="ECO:0007669"/>
    <property type="project" value="InterPro"/>
</dbReference>
<protein>
    <recommendedName>
        <fullName evidence="6">STAS domain-containing protein</fullName>
    </recommendedName>
</protein>
<feature type="transmembrane region" description="Helical" evidence="5">
    <location>
        <begin position="156"/>
        <end position="181"/>
    </location>
</feature>
<dbReference type="InterPro" id="IPR001902">
    <property type="entry name" value="SLC26A/SulP_fam"/>
</dbReference>
<dbReference type="InterPro" id="IPR002645">
    <property type="entry name" value="STAS_dom"/>
</dbReference>
<feature type="transmembrane region" description="Helical" evidence="5">
    <location>
        <begin position="357"/>
        <end position="375"/>
    </location>
</feature>
<dbReference type="Pfam" id="PF01740">
    <property type="entry name" value="STAS"/>
    <property type="match status" value="1"/>
</dbReference>
<evidence type="ECO:0000313" key="7">
    <source>
        <dbReference type="EMBL" id="KAF2290158.1"/>
    </source>
</evidence>
<dbReference type="EMBL" id="JAAGAX010000015">
    <property type="protein sequence ID" value="KAF2290158.1"/>
    <property type="molecule type" value="Genomic_DNA"/>
</dbReference>